<reference evidence="1 2" key="1">
    <citation type="submission" date="2021-06" db="EMBL/GenBank/DDBJ databases">
        <title>44 bacteria genomes isolated from Dapeng, Shenzhen.</title>
        <authorList>
            <person name="Zheng W."/>
            <person name="Yu S."/>
            <person name="Huang Y."/>
        </authorList>
    </citation>
    <scope>NUCLEOTIDE SEQUENCE [LARGE SCALE GENOMIC DNA]</scope>
    <source>
        <strain evidence="1 2">DP5N14-6</strain>
    </source>
</reference>
<evidence type="ECO:0000313" key="1">
    <source>
        <dbReference type="EMBL" id="MBY5952075.1"/>
    </source>
</evidence>
<protein>
    <submittedName>
        <fullName evidence="1">Uncharacterized protein</fullName>
    </submittedName>
</protein>
<proteinExistence type="predicted"/>
<dbReference type="Proteomes" id="UP000766609">
    <property type="component" value="Unassembled WGS sequence"/>
</dbReference>
<comment type="caution">
    <text evidence="1">The sequence shown here is derived from an EMBL/GenBank/DDBJ whole genome shotgun (WGS) entry which is preliminary data.</text>
</comment>
<dbReference type="EMBL" id="JAHVHP010000002">
    <property type="protein sequence ID" value="MBY5952075.1"/>
    <property type="molecule type" value="Genomic_DNA"/>
</dbReference>
<evidence type="ECO:0000313" key="2">
    <source>
        <dbReference type="Proteomes" id="UP000766609"/>
    </source>
</evidence>
<sequence length="49" mass="5785">MKSSLPETDRHVESDKHWDALIDRGTYARFSRIKFGTSYLTSKKQIINR</sequence>
<keyword evidence="2" id="KW-1185">Reference proteome</keyword>
<accession>A0ABS7N7V9</accession>
<dbReference type="RefSeq" id="WP_222584539.1">
    <property type="nucleotide sequence ID" value="NZ_JAHVHP010000002.1"/>
</dbReference>
<organism evidence="1 2">
    <name type="scientific">Algoriphagus marincola</name>
    <dbReference type="NCBI Taxonomy" id="264027"/>
    <lineage>
        <taxon>Bacteria</taxon>
        <taxon>Pseudomonadati</taxon>
        <taxon>Bacteroidota</taxon>
        <taxon>Cytophagia</taxon>
        <taxon>Cytophagales</taxon>
        <taxon>Cyclobacteriaceae</taxon>
        <taxon>Algoriphagus</taxon>
    </lineage>
</organism>
<name>A0ABS7N7V9_9BACT</name>
<gene>
    <name evidence="1" type="ORF">KUV23_13885</name>
</gene>